<gene>
    <name evidence="1" type="ORF">RDB_LOCUS97227</name>
</gene>
<evidence type="ECO:0000313" key="1">
    <source>
        <dbReference type="EMBL" id="CAE6479313.1"/>
    </source>
</evidence>
<sequence>HSAVFGARSGTDKSLELDNTSLVPVPNYLDNLDVSTYGLLLEDIVGVDDIVEAAVNALVITLLEMEYIQNLS</sequence>
<name>A0A8H3H1Q2_9AGAM</name>
<dbReference type="EMBL" id="CAJMWV010003275">
    <property type="protein sequence ID" value="CAE6479313.1"/>
    <property type="molecule type" value="Genomic_DNA"/>
</dbReference>
<dbReference type="Proteomes" id="UP000663831">
    <property type="component" value="Unassembled WGS sequence"/>
</dbReference>
<comment type="caution">
    <text evidence="1">The sequence shown here is derived from an EMBL/GenBank/DDBJ whole genome shotgun (WGS) entry which is preliminary data.</text>
</comment>
<protein>
    <submittedName>
        <fullName evidence="1">Uncharacterized protein</fullName>
    </submittedName>
</protein>
<dbReference type="AlphaFoldDB" id="A0A8H3H1Q2"/>
<feature type="non-terminal residue" evidence="1">
    <location>
        <position position="1"/>
    </location>
</feature>
<evidence type="ECO:0000313" key="2">
    <source>
        <dbReference type="Proteomes" id="UP000663831"/>
    </source>
</evidence>
<organism evidence="1 2">
    <name type="scientific">Rhizoctonia solani</name>
    <dbReference type="NCBI Taxonomy" id="456999"/>
    <lineage>
        <taxon>Eukaryota</taxon>
        <taxon>Fungi</taxon>
        <taxon>Dikarya</taxon>
        <taxon>Basidiomycota</taxon>
        <taxon>Agaricomycotina</taxon>
        <taxon>Agaricomycetes</taxon>
        <taxon>Cantharellales</taxon>
        <taxon>Ceratobasidiaceae</taxon>
        <taxon>Rhizoctonia</taxon>
    </lineage>
</organism>
<reference evidence="1" key="1">
    <citation type="submission" date="2021-01" db="EMBL/GenBank/DDBJ databases">
        <authorList>
            <person name="Kaushik A."/>
        </authorList>
    </citation>
    <scope>NUCLEOTIDE SEQUENCE</scope>
    <source>
        <strain evidence="1">AG3-1AP</strain>
    </source>
</reference>
<accession>A0A8H3H1Q2</accession>
<proteinExistence type="predicted"/>